<proteinExistence type="predicted"/>
<dbReference type="Proteomes" id="UP000246410">
    <property type="component" value="Unassembled WGS sequence"/>
</dbReference>
<dbReference type="InterPro" id="IPR016024">
    <property type="entry name" value="ARM-type_fold"/>
</dbReference>
<organism evidence="1 2">
    <name type="scientific">Nocardia neocaledoniensis</name>
    <dbReference type="NCBI Taxonomy" id="236511"/>
    <lineage>
        <taxon>Bacteria</taxon>
        <taxon>Bacillati</taxon>
        <taxon>Actinomycetota</taxon>
        <taxon>Actinomycetes</taxon>
        <taxon>Mycobacteriales</taxon>
        <taxon>Nocardiaceae</taxon>
        <taxon>Nocardia</taxon>
    </lineage>
</organism>
<dbReference type="GO" id="GO:0016491">
    <property type="term" value="F:oxidoreductase activity"/>
    <property type="evidence" value="ECO:0007669"/>
    <property type="project" value="TreeGrafter"/>
</dbReference>
<reference evidence="1 2" key="1">
    <citation type="submission" date="2018-05" db="EMBL/GenBank/DDBJ databases">
        <title>Genomic Encyclopedia of Type Strains, Phase IV (KMG-IV): sequencing the most valuable type-strain genomes for metagenomic binning, comparative biology and taxonomic classification.</title>
        <authorList>
            <person name="Goeker M."/>
        </authorList>
    </citation>
    <scope>NUCLEOTIDE SEQUENCE [LARGE SCALE GENOMIC DNA]</scope>
    <source>
        <strain evidence="1 2">DSM 44717</strain>
    </source>
</reference>
<dbReference type="PANTHER" id="PTHR12697:SF5">
    <property type="entry name" value="DEOXYHYPUSINE HYDROXYLASE"/>
    <property type="match status" value="1"/>
</dbReference>
<comment type="caution">
    <text evidence="1">The sequence shown here is derived from an EMBL/GenBank/DDBJ whole genome shotgun (WGS) entry which is preliminary data.</text>
</comment>
<accession>A0A317NKJ7</accession>
<name>A0A317NKJ7_9NOCA</name>
<gene>
    <name evidence="1" type="ORF">DFR69_105367</name>
</gene>
<keyword evidence="2" id="KW-1185">Reference proteome</keyword>
<dbReference type="InterPro" id="IPR004155">
    <property type="entry name" value="PBS_lyase_HEAT"/>
</dbReference>
<evidence type="ECO:0000313" key="2">
    <source>
        <dbReference type="Proteomes" id="UP000246410"/>
    </source>
</evidence>
<dbReference type="AlphaFoldDB" id="A0A317NKJ7"/>
<protein>
    <submittedName>
        <fullName evidence="1">HEAT repeat protein</fullName>
    </submittedName>
</protein>
<sequence length="301" mass="31161">MSARLLTLLDLADECPELGELTPYLADPDPEVRRTALSVLSETTEDWPAAAPIIARGLADADVDVRHTAIGLLTELLEVLVPGPEFDAALGDCVTAPEPAVRSAAIEALWRHRRVTAGELAAWLTDPNASVRRVVIGGLTSVDAIDELATAAADEDQNVRIAVAKGLAAVGDPRGAVTLLALAADPEPLVRAAALASLAGTGCDDQAAAVATAAMADPAWQVRQAAAIALAAADPELAAAPLLTAVSDPNLDVRKAAVRALAERIAERRDITTALRRALDDPDADVRAFARIGIANSGKEL</sequence>
<evidence type="ECO:0000313" key="1">
    <source>
        <dbReference type="EMBL" id="PWV75293.1"/>
    </source>
</evidence>
<dbReference type="PANTHER" id="PTHR12697">
    <property type="entry name" value="PBS LYASE HEAT-LIKE PROTEIN"/>
    <property type="match status" value="1"/>
</dbReference>
<dbReference type="EMBL" id="QGTL01000005">
    <property type="protein sequence ID" value="PWV75293.1"/>
    <property type="molecule type" value="Genomic_DNA"/>
</dbReference>
<dbReference type="SUPFAM" id="SSF48371">
    <property type="entry name" value="ARM repeat"/>
    <property type="match status" value="1"/>
</dbReference>
<dbReference type="InterPro" id="IPR011989">
    <property type="entry name" value="ARM-like"/>
</dbReference>
<dbReference type="Gene3D" id="1.25.10.10">
    <property type="entry name" value="Leucine-rich Repeat Variant"/>
    <property type="match status" value="2"/>
</dbReference>
<dbReference type="SMART" id="SM00567">
    <property type="entry name" value="EZ_HEAT"/>
    <property type="match status" value="6"/>
</dbReference>
<dbReference type="Pfam" id="PF13646">
    <property type="entry name" value="HEAT_2"/>
    <property type="match status" value="2"/>
</dbReference>